<comment type="subcellular location">
    <subcellularLocation>
        <location evidence="1">Cytoplasm</location>
    </subcellularLocation>
    <subcellularLocation>
        <location evidence="1">Nucleus</location>
    </subcellularLocation>
</comment>
<dbReference type="InterPro" id="IPR006849">
    <property type="entry name" value="Elp1"/>
</dbReference>
<dbReference type="PANTHER" id="PTHR12747:SF0">
    <property type="entry name" value="ELONGATOR COMPLEX PROTEIN 1"/>
    <property type="match status" value="1"/>
</dbReference>
<sequence>MKNLRVSHENAVSDEKIIALFRDAMKMCVDSHDDLLFVALKDGRIVAIDRLMKIVEGFGHSITKMGWDGKSRLVGFDYLYDDQQLCLLLDDGKVLLYATNTKEFKCAIELKRNVLGCSWSPDLQLLIVATDSHLLMVSREFQVIAEAPLRPTTAGKDQLLTIGWGSAETQFQGSVGKQNVHKQDQHRLPIPIREEFDDQRVIISWRGDAFFFAVSSVDEVIVPKQTDSPSKNGPSNKILCRQLRIWNRELDFMSQCDFLAGLEAACCIKPRGNLIVVPAVVLNERHLWFYERNGEIRNKLKLFCPQFPSSTSDCDGGDLHMHSVVRHLAWNSTASILMLCYEDILSKSTQLQFWVVSNYSWTEKLRFSVGELTDFFWDPEDPNKFHYLTKLGVYHKLILCSEYNCEDMIVVSINGDRVRVTDFKYAPIPPPMCHYELCLDFVGTPSAFAQSPVFGLAFLSSDFTRISTFSLQNRRFIRAKRIELGQSLRLLLNLIWRDANALLAFRKSKRSDGAYELIEFRLDPFSISSLREFDYLPFALSLINAPNGHHLPNWTPSEENCVKVDHAELEDNKYWLTLCRTEAAAVSKWGGGAPKTIELDGKDVLIFYLNSAQLFVNGKKFHSNVFNYCCTKEFLVLISGCSLFCFPIALVQKFVASDEKTFECIGAAREVERLSELIANEPNGTRVWLQMPRGNLEVIHPRPILLERLKLCLDAREWSKAFVEMRRHRIDLNLLYDHNPKAFIESIEQFVAQVNDVESLCVFLTSLKTVDTTQQAMFAPFYPERQPTNQQKQQPKTNRWSTSEASGKVNGICERIRNHLMSLSEGEEEVGRAHFLRLYPVVLCCYVMETPSRVSAALVNMCTQIAKAKENKNGDEHSELIRQWTRHLLNFVKENDLFRQALKTYDVEIALMVAQSTNLDPKEYLPILNDLKQKTPSTYQKFHIDMHLEDWNSALGHIATLAQLQQKDIINANDEDKGETAAGESAQNTPNYLEECLKLVQQQKLYSSALKLFCGRNHYKDICAITAKELEKNGRLREAAILHEKAEDLASAMRCHLNLSHFLEYCRLAKLHEQSDEKTESELRKMGTQMVFKDDHLGAAKVFLHLGKEKNVEKILECYEKANAWIKLSAFVTENQSELNGIVNRAQVLMSTRCAQIIEQIDSWRDTITKHTKRLEVLREEKRAKIEAKQTASGADDQLDGFSESSVTSSSFSDSSSKESRSFFGISSNALKGGKDWFKLQRVERQKRKKLMIKEGSHWEDGALLVALKDIYQRIDTQQDELLELLPALLSMDLVDRACRLQNEMLTFLEFIAEIHAQLWPSHLEAFHLTGPLALHFDSNSCEPMPRKIHLTDELMPPKLRSKGIEWKLEIVK</sequence>
<dbReference type="Pfam" id="PF23925">
    <property type="entry name" value="A-sol_ELP1"/>
    <property type="match status" value="1"/>
</dbReference>
<feature type="domain" description="ELP1 alpha-solenoid" evidence="4">
    <location>
        <begin position="702"/>
        <end position="931"/>
    </location>
</feature>
<evidence type="ECO:0000256" key="2">
    <source>
        <dbReference type="SAM" id="MobiDB-lite"/>
    </source>
</evidence>
<dbReference type="InterPro" id="IPR056167">
    <property type="entry name" value="A-sol_ELP1"/>
</dbReference>
<keyword evidence="1" id="KW-0539">Nucleus</keyword>
<gene>
    <name evidence="6" type="ORF">niasHT_015493</name>
</gene>
<feature type="domain" description="ELP1 first N-terminal beta-propeller" evidence="3">
    <location>
        <begin position="1"/>
        <end position="380"/>
    </location>
</feature>
<comment type="function">
    <text evidence="1">Component of the elongator complex which is required for multiple tRNA modifications, including mcm5U (5-methoxycarbonylmethyl uridine), mcm5s2U (5-methoxycarbonylmethyl-2-thiouridine), and ncm5U (5-carbamoylmethyl uridine). The elongator complex catalyzes formation of carboxymethyluridine in the wobble base at position 34 in tRNAs.</text>
</comment>
<dbReference type="PIRSF" id="PIRSF017233">
    <property type="entry name" value="IKAP"/>
    <property type="match status" value="1"/>
</dbReference>
<feature type="region of interest" description="Disordered" evidence="2">
    <location>
        <begin position="783"/>
        <end position="805"/>
    </location>
</feature>
<comment type="caution">
    <text evidence="6">The sequence shown here is derived from an EMBL/GenBank/DDBJ whole genome shotgun (WGS) entry which is preliminary data.</text>
</comment>
<dbReference type="GO" id="GO:0005737">
    <property type="term" value="C:cytoplasm"/>
    <property type="evidence" value="ECO:0007669"/>
    <property type="project" value="UniProtKB-SubCell"/>
</dbReference>
<dbReference type="Proteomes" id="UP001620626">
    <property type="component" value="Unassembled WGS sequence"/>
</dbReference>
<keyword evidence="7" id="KW-1185">Reference proteome</keyword>
<comment type="similarity">
    <text evidence="1">Belongs to the ELP1/IKA1 family.</text>
</comment>
<dbReference type="SUPFAM" id="SSF50978">
    <property type="entry name" value="WD40 repeat-like"/>
    <property type="match status" value="1"/>
</dbReference>
<dbReference type="InterPro" id="IPR056169">
    <property type="entry name" value="HB_ELP1"/>
</dbReference>
<dbReference type="GO" id="GO:0005634">
    <property type="term" value="C:nucleus"/>
    <property type="evidence" value="ECO:0007669"/>
    <property type="project" value="UniProtKB-SubCell"/>
</dbReference>
<proteinExistence type="inferred from homology"/>
<dbReference type="EMBL" id="JBICBT010000590">
    <property type="protein sequence ID" value="KAL3108571.1"/>
    <property type="molecule type" value="Genomic_DNA"/>
</dbReference>
<feature type="compositionally biased region" description="Low complexity" evidence="2">
    <location>
        <begin position="785"/>
        <end position="799"/>
    </location>
</feature>
<feature type="domain" description="ELP1 three-helical bundle" evidence="5">
    <location>
        <begin position="1155"/>
        <end position="1312"/>
    </location>
</feature>
<dbReference type="InterPro" id="IPR036322">
    <property type="entry name" value="WD40_repeat_dom_sf"/>
</dbReference>
<reference evidence="6 7" key="1">
    <citation type="submission" date="2024-10" db="EMBL/GenBank/DDBJ databases">
        <authorList>
            <person name="Kim D."/>
        </authorList>
    </citation>
    <scope>NUCLEOTIDE SEQUENCE [LARGE SCALE GENOMIC DNA]</scope>
    <source>
        <strain evidence="6">BH-2024</strain>
    </source>
</reference>
<evidence type="ECO:0000256" key="1">
    <source>
        <dbReference type="PIRNR" id="PIRNR017233"/>
    </source>
</evidence>
<evidence type="ECO:0000313" key="7">
    <source>
        <dbReference type="Proteomes" id="UP001620626"/>
    </source>
</evidence>
<evidence type="ECO:0000259" key="5">
    <source>
        <dbReference type="Pfam" id="PF23936"/>
    </source>
</evidence>
<evidence type="ECO:0000259" key="3">
    <source>
        <dbReference type="Pfam" id="PF04762"/>
    </source>
</evidence>
<dbReference type="Pfam" id="PF04762">
    <property type="entry name" value="Beta-prop_ELP1_1st"/>
    <property type="match status" value="1"/>
</dbReference>
<evidence type="ECO:0000313" key="6">
    <source>
        <dbReference type="EMBL" id="KAL3108571.1"/>
    </source>
</evidence>
<accession>A0ABD2L076</accession>
<keyword evidence="1" id="KW-0963">Cytoplasm</keyword>
<name>A0ABD2L076_9BILA</name>
<protein>
    <recommendedName>
        <fullName evidence="1">Elongator complex protein 1</fullName>
    </recommendedName>
</protein>
<organism evidence="6 7">
    <name type="scientific">Heterodera trifolii</name>
    <dbReference type="NCBI Taxonomy" id="157864"/>
    <lineage>
        <taxon>Eukaryota</taxon>
        <taxon>Metazoa</taxon>
        <taxon>Ecdysozoa</taxon>
        <taxon>Nematoda</taxon>
        <taxon>Chromadorea</taxon>
        <taxon>Rhabditida</taxon>
        <taxon>Tylenchina</taxon>
        <taxon>Tylenchomorpha</taxon>
        <taxon>Tylenchoidea</taxon>
        <taxon>Heteroderidae</taxon>
        <taxon>Heteroderinae</taxon>
        <taxon>Heterodera</taxon>
    </lineage>
</organism>
<dbReference type="Pfam" id="PF23936">
    <property type="entry name" value="HB_ELP1"/>
    <property type="match status" value="1"/>
</dbReference>
<dbReference type="PANTHER" id="PTHR12747">
    <property type="entry name" value="ELONGATOR COMPLEX PROTEIN 1"/>
    <property type="match status" value="1"/>
</dbReference>
<dbReference type="InterPro" id="IPR056164">
    <property type="entry name" value="Beta-prop_ELP1_1st"/>
</dbReference>
<evidence type="ECO:0000259" key="4">
    <source>
        <dbReference type="Pfam" id="PF23925"/>
    </source>
</evidence>